<dbReference type="GO" id="GO:0015074">
    <property type="term" value="P:DNA integration"/>
    <property type="evidence" value="ECO:0007669"/>
    <property type="project" value="InterPro"/>
</dbReference>
<keyword evidence="6" id="KW-1185">Reference proteome</keyword>
<name>A0A5K7X4D8_9BACT</name>
<feature type="domain" description="Tyr recombinase" evidence="4">
    <location>
        <begin position="184"/>
        <end position="370"/>
    </location>
</feature>
<dbReference type="KEGG" id="lpav:PLANPX_1156"/>
<dbReference type="GO" id="GO:0003677">
    <property type="term" value="F:DNA binding"/>
    <property type="evidence" value="ECO:0007669"/>
    <property type="project" value="UniProtKB-KW"/>
</dbReference>
<protein>
    <recommendedName>
        <fullName evidence="4">Tyr recombinase domain-containing protein</fullName>
    </recommendedName>
</protein>
<dbReference type="PANTHER" id="PTHR30349">
    <property type="entry name" value="PHAGE INTEGRASE-RELATED"/>
    <property type="match status" value="1"/>
</dbReference>
<proteinExistence type="inferred from homology"/>
<dbReference type="Gene3D" id="1.10.443.10">
    <property type="entry name" value="Intergrase catalytic core"/>
    <property type="match status" value="1"/>
</dbReference>
<organism evidence="5 6">
    <name type="scientific">Lacipirellula parvula</name>
    <dbReference type="NCBI Taxonomy" id="2650471"/>
    <lineage>
        <taxon>Bacteria</taxon>
        <taxon>Pseudomonadati</taxon>
        <taxon>Planctomycetota</taxon>
        <taxon>Planctomycetia</taxon>
        <taxon>Pirellulales</taxon>
        <taxon>Lacipirellulaceae</taxon>
        <taxon>Lacipirellula</taxon>
    </lineage>
</organism>
<dbReference type="CDD" id="cd00397">
    <property type="entry name" value="DNA_BRE_C"/>
    <property type="match status" value="1"/>
</dbReference>
<comment type="similarity">
    <text evidence="1">Belongs to the 'phage' integrase family.</text>
</comment>
<keyword evidence="2" id="KW-0238">DNA-binding</keyword>
<dbReference type="SUPFAM" id="SSF56349">
    <property type="entry name" value="DNA breaking-rejoining enzymes"/>
    <property type="match status" value="1"/>
</dbReference>
<evidence type="ECO:0000256" key="3">
    <source>
        <dbReference type="ARBA" id="ARBA00023172"/>
    </source>
</evidence>
<dbReference type="AlphaFoldDB" id="A0A5K7X4D8"/>
<sequence>MASVFKRIGRNGKESEKWYYRFLDHFNGKPKWRTLKGTADYNATHKIAKQAETKAALKRGGVVSEDERQGDLPLKEFEADLRASGCVRSHADLTVNQIRTTFDACGIKSLRDLANAATRIKTYLANKQRDSRRKGKVKYKTAERLGPISARTRNAYITSIRQFVKYCKLPPLELAKDKQPVKIVQRRAATEAEFARILKSAKAGAFVEGLTGEQRYWLYRTAVNTGFRASELRSLTPAAFKLRDATPIIVVDGADTKNGAVANQPVHPEFAAELAEWLRCKADDEPVWGGEWNKHAAEMLRADLKAAKVTYRTDRGVLDFHAIRATFITGLARAKVHPKHAQILARHSDIKLTMQTYTLLELEEVAAVLPKAM</sequence>
<evidence type="ECO:0000313" key="5">
    <source>
        <dbReference type="EMBL" id="BBO31544.1"/>
    </source>
</evidence>
<dbReference type="InterPro" id="IPR050090">
    <property type="entry name" value="Tyrosine_recombinase_XerCD"/>
</dbReference>
<accession>A0A5K7X4D8</accession>
<dbReference type="InterPro" id="IPR002104">
    <property type="entry name" value="Integrase_catalytic"/>
</dbReference>
<evidence type="ECO:0000256" key="2">
    <source>
        <dbReference type="ARBA" id="ARBA00023125"/>
    </source>
</evidence>
<dbReference type="PANTHER" id="PTHR30349:SF41">
    <property type="entry name" value="INTEGRASE_RECOMBINASE PROTEIN MJ0367-RELATED"/>
    <property type="match status" value="1"/>
</dbReference>
<dbReference type="Pfam" id="PF00589">
    <property type="entry name" value="Phage_integrase"/>
    <property type="match status" value="1"/>
</dbReference>
<dbReference type="InterPro" id="IPR013762">
    <property type="entry name" value="Integrase-like_cat_sf"/>
</dbReference>
<gene>
    <name evidence="5" type="ORF">PLANPX_1156</name>
</gene>
<dbReference type="InterPro" id="IPR011010">
    <property type="entry name" value="DNA_brk_join_enz"/>
</dbReference>
<dbReference type="EMBL" id="AP021861">
    <property type="protein sequence ID" value="BBO31544.1"/>
    <property type="molecule type" value="Genomic_DNA"/>
</dbReference>
<reference evidence="6" key="1">
    <citation type="submission" date="2019-10" db="EMBL/GenBank/DDBJ databases">
        <title>Lacipirellula parvula gen. nov., sp. nov., representing a lineage of planctomycetes widespread in freshwater anoxic habitats, and description of the family Lacipirellulaceae.</title>
        <authorList>
            <person name="Dedysh S.N."/>
            <person name="Kulichevskaya I.S."/>
            <person name="Beletsky A.V."/>
            <person name="Rakitin A.L."/>
            <person name="Mardanov A.V."/>
            <person name="Ivanova A.A."/>
            <person name="Saltykova V.X."/>
            <person name="Rijpstra W.I.C."/>
            <person name="Sinninghe Damste J.S."/>
            <person name="Ravin N.V."/>
        </authorList>
    </citation>
    <scope>NUCLEOTIDE SEQUENCE [LARGE SCALE GENOMIC DNA]</scope>
    <source>
        <strain evidence="6">PX69</strain>
    </source>
</reference>
<dbReference type="Proteomes" id="UP000326837">
    <property type="component" value="Chromosome"/>
</dbReference>
<dbReference type="RefSeq" id="WP_152097678.1">
    <property type="nucleotide sequence ID" value="NZ_AP021861.1"/>
</dbReference>
<keyword evidence="3" id="KW-0233">DNA recombination</keyword>
<evidence type="ECO:0000259" key="4">
    <source>
        <dbReference type="PROSITE" id="PS51898"/>
    </source>
</evidence>
<dbReference type="PROSITE" id="PS51898">
    <property type="entry name" value="TYR_RECOMBINASE"/>
    <property type="match status" value="1"/>
</dbReference>
<evidence type="ECO:0000313" key="6">
    <source>
        <dbReference type="Proteomes" id="UP000326837"/>
    </source>
</evidence>
<dbReference type="GO" id="GO:0006310">
    <property type="term" value="P:DNA recombination"/>
    <property type="evidence" value="ECO:0007669"/>
    <property type="project" value="UniProtKB-KW"/>
</dbReference>
<evidence type="ECO:0000256" key="1">
    <source>
        <dbReference type="ARBA" id="ARBA00008857"/>
    </source>
</evidence>